<keyword evidence="2" id="KW-1185">Reference proteome</keyword>
<protein>
    <submittedName>
        <fullName evidence="1">Uncharacterized protein</fullName>
    </submittedName>
</protein>
<name>A0A4Y2FD43_ARAVE</name>
<sequence>MGPLRYRTSPHAPDAFCHYKYRTGWMRRHGPLYDTERLPMPPCLLPLQLPSTVEWTRTLYDPQNASPCPVACCLYSCRTGWDGLDHSSIQNAPPVPVAITAPNRVGWTWDHSTEERVSPCPVPVAIQLRTGWMD</sequence>
<accession>A0A4Y2FD43</accession>
<reference evidence="1 2" key="1">
    <citation type="journal article" date="2019" name="Sci. Rep.">
        <title>Orb-weaving spider Araneus ventricosus genome elucidates the spidroin gene catalogue.</title>
        <authorList>
            <person name="Kono N."/>
            <person name="Nakamura H."/>
            <person name="Ohtoshi R."/>
            <person name="Moran D.A.P."/>
            <person name="Shinohara A."/>
            <person name="Yoshida Y."/>
            <person name="Fujiwara M."/>
            <person name="Mori M."/>
            <person name="Tomita M."/>
            <person name="Arakawa K."/>
        </authorList>
    </citation>
    <scope>NUCLEOTIDE SEQUENCE [LARGE SCALE GENOMIC DNA]</scope>
</reference>
<gene>
    <name evidence="1" type="ORF">AVEN_263148_1</name>
</gene>
<organism evidence="1 2">
    <name type="scientific">Araneus ventricosus</name>
    <name type="common">Orbweaver spider</name>
    <name type="synonym">Epeira ventricosa</name>
    <dbReference type="NCBI Taxonomy" id="182803"/>
    <lineage>
        <taxon>Eukaryota</taxon>
        <taxon>Metazoa</taxon>
        <taxon>Ecdysozoa</taxon>
        <taxon>Arthropoda</taxon>
        <taxon>Chelicerata</taxon>
        <taxon>Arachnida</taxon>
        <taxon>Araneae</taxon>
        <taxon>Araneomorphae</taxon>
        <taxon>Entelegynae</taxon>
        <taxon>Araneoidea</taxon>
        <taxon>Araneidae</taxon>
        <taxon>Araneus</taxon>
    </lineage>
</organism>
<dbReference type="Proteomes" id="UP000499080">
    <property type="component" value="Unassembled WGS sequence"/>
</dbReference>
<comment type="caution">
    <text evidence="1">The sequence shown here is derived from an EMBL/GenBank/DDBJ whole genome shotgun (WGS) entry which is preliminary data.</text>
</comment>
<evidence type="ECO:0000313" key="1">
    <source>
        <dbReference type="EMBL" id="GBM37474.1"/>
    </source>
</evidence>
<evidence type="ECO:0000313" key="2">
    <source>
        <dbReference type="Proteomes" id="UP000499080"/>
    </source>
</evidence>
<dbReference type="AlphaFoldDB" id="A0A4Y2FD43"/>
<proteinExistence type="predicted"/>
<dbReference type="EMBL" id="BGPR01000841">
    <property type="protein sequence ID" value="GBM37474.1"/>
    <property type="molecule type" value="Genomic_DNA"/>
</dbReference>